<name>A0A0C3E4B6_9AGAM</name>
<dbReference type="GO" id="GO:0016887">
    <property type="term" value="F:ATP hydrolysis activity"/>
    <property type="evidence" value="ECO:0007669"/>
    <property type="project" value="TreeGrafter"/>
</dbReference>
<organism evidence="1 2">
    <name type="scientific">Scleroderma citrinum Foug A</name>
    <dbReference type="NCBI Taxonomy" id="1036808"/>
    <lineage>
        <taxon>Eukaryota</taxon>
        <taxon>Fungi</taxon>
        <taxon>Dikarya</taxon>
        <taxon>Basidiomycota</taxon>
        <taxon>Agaricomycotina</taxon>
        <taxon>Agaricomycetes</taxon>
        <taxon>Agaricomycetidae</taxon>
        <taxon>Boletales</taxon>
        <taxon>Sclerodermatineae</taxon>
        <taxon>Sclerodermataceae</taxon>
        <taxon>Scleroderma</taxon>
    </lineage>
</organism>
<dbReference type="GO" id="GO:0005634">
    <property type="term" value="C:nucleus"/>
    <property type="evidence" value="ECO:0007669"/>
    <property type="project" value="TreeGrafter"/>
</dbReference>
<dbReference type="Gene3D" id="3.40.50.620">
    <property type="entry name" value="HUPs"/>
    <property type="match status" value="1"/>
</dbReference>
<dbReference type="InParanoid" id="A0A0C3E4B6"/>
<dbReference type="EMBL" id="KN822012">
    <property type="protein sequence ID" value="KIM67620.1"/>
    <property type="molecule type" value="Genomic_DNA"/>
</dbReference>
<dbReference type="AlphaFoldDB" id="A0A0C3E4B6"/>
<keyword evidence="2" id="KW-1185">Reference proteome</keyword>
<dbReference type="GO" id="GO:0005737">
    <property type="term" value="C:cytoplasm"/>
    <property type="evidence" value="ECO:0007669"/>
    <property type="project" value="TreeGrafter"/>
</dbReference>
<dbReference type="InterPro" id="IPR014729">
    <property type="entry name" value="Rossmann-like_a/b/a_fold"/>
</dbReference>
<accession>A0A0C3E4B6</accession>
<dbReference type="FunCoup" id="A0A0C3E4B6">
    <property type="interactions" value="227"/>
</dbReference>
<sequence length="320" mass="35872">MSSSVLPPGFTSNALRSLQRLRQGLSAVELVHTSHEFWPYRPGLTHHSNPVLRISVLDSSFNPPTLAHLALINSRPPWHDRDQVATSDTLDYDARLLLLSVCNVDKSLKPGDASHIQRLEMMYLLSRSVSAEPGQSSPSANILNNTAIAIINEPTFVGKSTTLLPFLCARLATLRSPFTSADLPTVPQSKLVFLMGLDTLMRIFSVKYYASEYELRRLLRNFLSPNAEDCRIVCARRASLPNSRILEDDAEKQIQNIADEFIRGERIHLMDIGKDEQTCSSSEVRAEVAAGDNDWRRLVTDLIANYLVDNRLYVSDTHEL</sequence>
<reference evidence="1 2" key="1">
    <citation type="submission" date="2014-04" db="EMBL/GenBank/DDBJ databases">
        <authorList>
            <consortium name="DOE Joint Genome Institute"/>
            <person name="Kuo A."/>
            <person name="Kohler A."/>
            <person name="Nagy L.G."/>
            <person name="Floudas D."/>
            <person name="Copeland A."/>
            <person name="Barry K.W."/>
            <person name="Cichocki N."/>
            <person name="Veneault-Fourrey C."/>
            <person name="LaButti K."/>
            <person name="Lindquist E.A."/>
            <person name="Lipzen A."/>
            <person name="Lundell T."/>
            <person name="Morin E."/>
            <person name="Murat C."/>
            <person name="Sun H."/>
            <person name="Tunlid A."/>
            <person name="Henrissat B."/>
            <person name="Grigoriev I.V."/>
            <person name="Hibbett D.S."/>
            <person name="Martin F."/>
            <person name="Nordberg H.P."/>
            <person name="Cantor M.N."/>
            <person name="Hua S.X."/>
        </authorList>
    </citation>
    <scope>NUCLEOTIDE SEQUENCE [LARGE SCALE GENOMIC DNA]</scope>
    <source>
        <strain evidence="1 2">Foug A</strain>
    </source>
</reference>
<evidence type="ECO:0000313" key="2">
    <source>
        <dbReference type="Proteomes" id="UP000053989"/>
    </source>
</evidence>
<dbReference type="Proteomes" id="UP000053989">
    <property type="component" value="Unassembled WGS sequence"/>
</dbReference>
<reference evidence="2" key="2">
    <citation type="submission" date="2015-01" db="EMBL/GenBank/DDBJ databases">
        <title>Evolutionary Origins and Diversification of the Mycorrhizal Mutualists.</title>
        <authorList>
            <consortium name="DOE Joint Genome Institute"/>
            <consortium name="Mycorrhizal Genomics Consortium"/>
            <person name="Kohler A."/>
            <person name="Kuo A."/>
            <person name="Nagy L.G."/>
            <person name="Floudas D."/>
            <person name="Copeland A."/>
            <person name="Barry K.W."/>
            <person name="Cichocki N."/>
            <person name="Veneault-Fourrey C."/>
            <person name="LaButti K."/>
            <person name="Lindquist E.A."/>
            <person name="Lipzen A."/>
            <person name="Lundell T."/>
            <person name="Morin E."/>
            <person name="Murat C."/>
            <person name="Riley R."/>
            <person name="Ohm R."/>
            <person name="Sun H."/>
            <person name="Tunlid A."/>
            <person name="Henrissat B."/>
            <person name="Grigoriev I.V."/>
            <person name="Hibbett D.S."/>
            <person name="Martin F."/>
        </authorList>
    </citation>
    <scope>NUCLEOTIDE SEQUENCE [LARGE SCALE GENOMIC DNA]</scope>
    <source>
        <strain evidence="2">Foug A</strain>
    </source>
</reference>
<evidence type="ECO:0000313" key="1">
    <source>
        <dbReference type="EMBL" id="KIM67620.1"/>
    </source>
</evidence>
<gene>
    <name evidence="1" type="ORF">SCLCIDRAFT_14094</name>
</gene>
<proteinExistence type="predicted"/>
<dbReference type="OrthoDB" id="5591297at2759"/>
<protein>
    <recommendedName>
        <fullName evidence="3">Nicotinamide-nucleotide adenylyltransferase</fullName>
    </recommendedName>
</protein>
<dbReference type="STRING" id="1036808.A0A0C3E4B6"/>
<dbReference type="GO" id="GO:0000309">
    <property type="term" value="F:nicotinamide-nucleotide adenylyltransferase activity"/>
    <property type="evidence" value="ECO:0007669"/>
    <property type="project" value="TreeGrafter"/>
</dbReference>
<dbReference type="PANTHER" id="PTHR31285">
    <property type="entry name" value="NICOTINAMIDE MONONUCLEOTIDE ADENYLYLTRANSFERASE"/>
    <property type="match status" value="1"/>
</dbReference>
<dbReference type="HOGENOM" id="CLU_032651_1_0_1"/>
<dbReference type="PANTHER" id="PTHR31285:SF0">
    <property type="entry name" value="NICOTINAMIDE MONONUCLEOTIDE ADENYLYLTRANSFERASE"/>
    <property type="match status" value="1"/>
</dbReference>
<evidence type="ECO:0008006" key="3">
    <source>
        <dbReference type="Google" id="ProtNLM"/>
    </source>
</evidence>
<dbReference type="SUPFAM" id="SSF52374">
    <property type="entry name" value="Nucleotidylyl transferase"/>
    <property type="match status" value="1"/>
</dbReference>